<keyword evidence="3" id="KW-0805">Transcription regulation</keyword>
<dbReference type="Pfam" id="PF03861">
    <property type="entry name" value="ANTAR"/>
    <property type="match status" value="1"/>
</dbReference>
<dbReference type="RefSeq" id="WP_204866558.1">
    <property type="nucleotide sequence ID" value="NZ_JAFBBK010000001.1"/>
</dbReference>
<dbReference type="InterPro" id="IPR036388">
    <property type="entry name" value="WH-like_DNA-bd_sf"/>
</dbReference>
<keyword evidence="1" id="KW-0808">Transferase</keyword>
<dbReference type="InterPro" id="IPR003018">
    <property type="entry name" value="GAF"/>
</dbReference>
<dbReference type="InterPro" id="IPR005561">
    <property type="entry name" value="ANTAR"/>
</dbReference>
<name>A0ABS2KPE3_9NOCA</name>
<keyword evidence="2" id="KW-0418">Kinase</keyword>
<dbReference type="Gene3D" id="1.10.10.10">
    <property type="entry name" value="Winged helix-like DNA-binding domain superfamily/Winged helix DNA-binding domain"/>
    <property type="match status" value="1"/>
</dbReference>
<dbReference type="Proteomes" id="UP000703038">
    <property type="component" value="Unassembled WGS sequence"/>
</dbReference>
<dbReference type="SUPFAM" id="SSF55781">
    <property type="entry name" value="GAF domain-like"/>
    <property type="match status" value="1"/>
</dbReference>
<reference evidence="6 7" key="1">
    <citation type="submission" date="2021-01" db="EMBL/GenBank/DDBJ databases">
        <title>Genomics of switchgrass bacterial isolates.</title>
        <authorList>
            <person name="Shade A."/>
        </authorList>
    </citation>
    <scope>NUCLEOTIDE SEQUENCE [LARGE SCALE GENOMIC DNA]</scope>
    <source>
        <strain evidence="6 7">PvP111</strain>
    </source>
</reference>
<evidence type="ECO:0000256" key="3">
    <source>
        <dbReference type="ARBA" id="ARBA00023015"/>
    </source>
</evidence>
<dbReference type="EMBL" id="JAFBBK010000001">
    <property type="protein sequence ID" value="MBM7413844.1"/>
    <property type="molecule type" value="Genomic_DNA"/>
</dbReference>
<evidence type="ECO:0000313" key="6">
    <source>
        <dbReference type="EMBL" id="MBM7413844.1"/>
    </source>
</evidence>
<protein>
    <submittedName>
        <fullName evidence="6">GAF domain-containing protein</fullName>
    </submittedName>
</protein>
<sequence length="250" mass="26372">MNSSDSLPLAVVIGNAVRSLSASGTDDDHAAELMHRLVDAACACIPHTDMCGVTVELNGAPFAAATSSATVSAIDLEQYDADSGPCLHAAREGETVLVDCVAGDDRWPEFGTTARAAGIAAMMCTPVRVGDRTIGSLTLFAHTPHSFDDLDRQVLSTLVGAVSDALERDDRHRDLSSTVDGLREAMAHRAPIEQAKGILMALRGIDDAAAFEVLSTESQRTNRRLRDIAREFVASVTDVAPAEMTGARPA</sequence>
<dbReference type="SMART" id="SM00065">
    <property type="entry name" value="GAF"/>
    <property type="match status" value="1"/>
</dbReference>
<dbReference type="InterPro" id="IPR029016">
    <property type="entry name" value="GAF-like_dom_sf"/>
</dbReference>
<keyword evidence="4" id="KW-0804">Transcription</keyword>
<evidence type="ECO:0000313" key="7">
    <source>
        <dbReference type="Proteomes" id="UP000703038"/>
    </source>
</evidence>
<evidence type="ECO:0000256" key="1">
    <source>
        <dbReference type="ARBA" id="ARBA00022679"/>
    </source>
</evidence>
<evidence type="ECO:0000256" key="2">
    <source>
        <dbReference type="ARBA" id="ARBA00022777"/>
    </source>
</evidence>
<keyword evidence="7" id="KW-1185">Reference proteome</keyword>
<dbReference type="PROSITE" id="PS50921">
    <property type="entry name" value="ANTAR"/>
    <property type="match status" value="1"/>
</dbReference>
<dbReference type="InterPro" id="IPR012074">
    <property type="entry name" value="GAF_ANTAR"/>
</dbReference>
<evidence type="ECO:0000256" key="4">
    <source>
        <dbReference type="ARBA" id="ARBA00023163"/>
    </source>
</evidence>
<accession>A0ABS2KPE3</accession>
<dbReference type="Pfam" id="PF13185">
    <property type="entry name" value="GAF_2"/>
    <property type="match status" value="1"/>
</dbReference>
<dbReference type="SUPFAM" id="SSF52172">
    <property type="entry name" value="CheY-like"/>
    <property type="match status" value="1"/>
</dbReference>
<dbReference type="InterPro" id="IPR011006">
    <property type="entry name" value="CheY-like_superfamily"/>
</dbReference>
<evidence type="ECO:0000259" key="5">
    <source>
        <dbReference type="PROSITE" id="PS50921"/>
    </source>
</evidence>
<comment type="caution">
    <text evidence="6">The sequence shown here is derived from an EMBL/GenBank/DDBJ whole genome shotgun (WGS) entry which is preliminary data.</text>
</comment>
<proteinExistence type="predicted"/>
<organism evidence="6 7">
    <name type="scientific">Rhodococcoides corynebacterioides</name>
    <dbReference type="NCBI Taxonomy" id="53972"/>
    <lineage>
        <taxon>Bacteria</taxon>
        <taxon>Bacillati</taxon>
        <taxon>Actinomycetota</taxon>
        <taxon>Actinomycetes</taxon>
        <taxon>Mycobacteriales</taxon>
        <taxon>Nocardiaceae</taxon>
        <taxon>Rhodococcoides</taxon>
    </lineage>
</organism>
<dbReference type="PIRSF" id="PIRSF036625">
    <property type="entry name" value="GAF_ANTAR"/>
    <property type="match status" value="1"/>
</dbReference>
<gene>
    <name evidence="6" type="ORF">JOE42_000577</name>
</gene>
<dbReference type="SMART" id="SM01012">
    <property type="entry name" value="ANTAR"/>
    <property type="match status" value="1"/>
</dbReference>
<dbReference type="Gene3D" id="3.30.450.40">
    <property type="match status" value="1"/>
</dbReference>
<feature type="domain" description="ANTAR" evidence="5">
    <location>
        <begin position="172"/>
        <end position="233"/>
    </location>
</feature>